<gene>
    <name evidence="7" type="ORF">H8R94_02570</name>
</gene>
<reference evidence="7 8" key="1">
    <citation type="submission" date="2020-08" db="EMBL/GenBank/DDBJ databases">
        <title>Genome public.</title>
        <authorList>
            <person name="Liu C."/>
            <person name="Sun Q."/>
        </authorList>
    </citation>
    <scope>NUCLEOTIDE SEQUENCE [LARGE SCALE GENOMIC DNA]</scope>
    <source>
        <strain evidence="7 8">NSJ-9</strain>
    </source>
</reference>
<dbReference type="Proteomes" id="UP000643810">
    <property type="component" value="Unassembled WGS sequence"/>
</dbReference>
<evidence type="ECO:0000256" key="2">
    <source>
        <dbReference type="ARBA" id="ARBA00023015"/>
    </source>
</evidence>
<keyword evidence="3 5" id="KW-0238">DNA-binding</keyword>
<proteinExistence type="predicted"/>
<name>A0ABR7GDJ5_9FIRM</name>
<comment type="caution">
    <text evidence="7">The sequence shown here is derived from an EMBL/GenBank/DDBJ whole genome shotgun (WGS) entry which is preliminary data.</text>
</comment>
<dbReference type="InterPro" id="IPR050109">
    <property type="entry name" value="HTH-type_TetR-like_transc_reg"/>
</dbReference>
<evidence type="ECO:0000256" key="3">
    <source>
        <dbReference type="ARBA" id="ARBA00023125"/>
    </source>
</evidence>
<feature type="DNA-binding region" description="H-T-H motif" evidence="5">
    <location>
        <begin position="21"/>
        <end position="40"/>
    </location>
</feature>
<dbReference type="RefSeq" id="WP_118280896.1">
    <property type="nucleotide sequence ID" value="NZ_JACOPG010000001.1"/>
</dbReference>
<dbReference type="SUPFAM" id="SSF46689">
    <property type="entry name" value="Homeodomain-like"/>
    <property type="match status" value="1"/>
</dbReference>
<evidence type="ECO:0000256" key="4">
    <source>
        <dbReference type="ARBA" id="ARBA00023163"/>
    </source>
</evidence>
<sequence length="185" mass="21923">MEKRIIEGALHIVEKQGVKFTMDELASELGMSKKTIYTVFRDKNELLIAMVDYVFDYIKESEALVMEDKHLSLLQKIRKILGVMPENYTDFDFTQFYVLRDKHPEVYERVRQRLESGWEMTNRLLEQGVEEGLIRSVDFRVFQLVFESAVERFIMGDELEREEIDYMQALEELVTIMVDGIVVHR</sequence>
<keyword evidence="4" id="KW-0804">Transcription</keyword>
<dbReference type="Gene3D" id="1.10.10.60">
    <property type="entry name" value="Homeodomain-like"/>
    <property type="match status" value="1"/>
</dbReference>
<keyword evidence="8" id="KW-1185">Reference proteome</keyword>
<dbReference type="EMBL" id="JACOPG010000001">
    <property type="protein sequence ID" value="MBC5685507.1"/>
    <property type="molecule type" value="Genomic_DNA"/>
</dbReference>
<organism evidence="7 8">
    <name type="scientific">Roseburia lenta</name>
    <dbReference type="NCBI Taxonomy" id="2763061"/>
    <lineage>
        <taxon>Bacteria</taxon>
        <taxon>Bacillati</taxon>
        <taxon>Bacillota</taxon>
        <taxon>Clostridia</taxon>
        <taxon>Lachnospirales</taxon>
        <taxon>Lachnospiraceae</taxon>
        <taxon>Roseburia</taxon>
    </lineage>
</organism>
<evidence type="ECO:0000256" key="1">
    <source>
        <dbReference type="ARBA" id="ARBA00022491"/>
    </source>
</evidence>
<dbReference type="Pfam" id="PF00440">
    <property type="entry name" value="TetR_N"/>
    <property type="match status" value="1"/>
</dbReference>
<evidence type="ECO:0000313" key="8">
    <source>
        <dbReference type="Proteomes" id="UP000643810"/>
    </source>
</evidence>
<dbReference type="SUPFAM" id="SSF48498">
    <property type="entry name" value="Tetracyclin repressor-like, C-terminal domain"/>
    <property type="match status" value="1"/>
</dbReference>
<feature type="domain" description="HTH tetR-type" evidence="6">
    <location>
        <begin position="1"/>
        <end position="58"/>
    </location>
</feature>
<dbReference type="PRINTS" id="PR00455">
    <property type="entry name" value="HTHTETR"/>
</dbReference>
<dbReference type="PANTHER" id="PTHR30055:SF175">
    <property type="entry name" value="HTH-TYPE TRANSCRIPTIONAL REPRESSOR KSTR2"/>
    <property type="match status" value="1"/>
</dbReference>
<keyword evidence="2" id="KW-0805">Transcription regulation</keyword>
<evidence type="ECO:0000256" key="5">
    <source>
        <dbReference type="PROSITE-ProRule" id="PRU00335"/>
    </source>
</evidence>
<dbReference type="InterPro" id="IPR001647">
    <property type="entry name" value="HTH_TetR"/>
</dbReference>
<evidence type="ECO:0000259" key="6">
    <source>
        <dbReference type="PROSITE" id="PS50977"/>
    </source>
</evidence>
<evidence type="ECO:0000313" key="7">
    <source>
        <dbReference type="EMBL" id="MBC5685507.1"/>
    </source>
</evidence>
<protein>
    <submittedName>
        <fullName evidence="7">TetR/AcrR family transcriptional regulator</fullName>
    </submittedName>
</protein>
<keyword evidence="1" id="KW-0678">Repressor</keyword>
<dbReference type="InterPro" id="IPR009057">
    <property type="entry name" value="Homeodomain-like_sf"/>
</dbReference>
<dbReference type="InterPro" id="IPR036271">
    <property type="entry name" value="Tet_transcr_reg_TetR-rel_C_sf"/>
</dbReference>
<dbReference type="Gene3D" id="1.10.357.10">
    <property type="entry name" value="Tetracycline Repressor, domain 2"/>
    <property type="match status" value="1"/>
</dbReference>
<dbReference type="PANTHER" id="PTHR30055">
    <property type="entry name" value="HTH-TYPE TRANSCRIPTIONAL REGULATOR RUTR"/>
    <property type="match status" value="1"/>
</dbReference>
<dbReference type="PROSITE" id="PS50977">
    <property type="entry name" value="HTH_TETR_2"/>
    <property type="match status" value="1"/>
</dbReference>
<accession>A0ABR7GDJ5</accession>